<dbReference type="AlphaFoldDB" id="A0A844XQN3"/>
<dbReference type="GO" id="GO:0006488">
    <property type="term" value="P:dolichol-linked oligosaccharide biosynthetic process"/>
    <property type="evidence" value="ECO:0007669"/>
    <property type="project" value="InterPro"/>
</dbReference>
<comment type="caution">
    <text evidence="6">The sequence shown here is derived from an EMBL/GenBank/DDBJ whole genome shotgun (WGS) entry which is preliminary data.</text>
</comment>
<evidence type="ECO:0000256" key="1">
    <source>
        <dbReference type="ARBA" id="ARBA00004389"/>
    </source>
</evidence>
<evidence type="ECO:0000313" key="7">
    <source>
        <dbReference type="Proteomes" id="UP000448199"/>
    </source>
</evidence>
<dbReference type="Gene3D" id="3.40.50.2000">
    <property type="entry name" value="Glycogen Phosphorylase B"/>
    <property type="match status" value="1"/>
</dbReference>
<evidence type="ECO:0000256" key="5">
    <source>
        <dbReference type="ARBA" id="ARBA00023136"/>
    </source>
</evidence>
<evidence type="ECO:0000256" key="4">
    <source>
        <dbReference type="ARBA" id="ARBA00022989"/>
    </source>
</evidence>
<evidence type="ECO:0008006" key="8">
    <source>
        <dbReference type="Google" id="ProtNLM"/>
    </source>
</evidence>
<gene>
    <name evidence="6" type="ORF">GRI69_04385</name>
</gene>
<dbReference type="Pfam" id="PF08660">
    <property type="entry name" value="Alg14"/>
    <property type="match status" value="1"/>
</dbReference>
<dbReference type="PANTHER" id="PTHR12154">
    <property type="entry name" value="GLYCOSYL TRANSFERASE-RELATED"/>
    <property type="match status" value="1"/>
</dbReference>
<proteinExistence type="predicted"/>
<dbReference type="SUPFAM" id="SSF53756">
    <property type="entry name" value="UDP-Glycosyltransferase/glycogen phosphorylase"/>
    <property type="match status" value="1"/>
</dbReference>
<keyword evidence="2" id="KW-0812">Transmembrane</keyword>
<dbReference type="InterPro" id="IPR013969">
    <property type="entry name" value="Oligosacch_biosynth_Alg14"/>
</dbReference>
<keyword evidence="3" id="KW-0256">Endoplasmic reticulum</keyword>
<dbReference type="GO" id="GO:0004577">
    <property type="term" value="F:N-acetylglucosaminyldiphosphodolichol N-acetylglucosaminyltransferase activity"/>
    <property type="evidence" value="ECO:0007669"/>
    <property type="project" value="TreeGrafter"/>
</dbReference>
<evidence type="ECO:0000313" key="6">
    <source>
        <dbReference type="EMBL" id="MXO47493.1"/>
    </source>
</evidence>
<name>A0A844XQN3_9SPHN</name>
<evidence type="ECO:0000256" key="2">
    <source>
        <dbReference type="ARBA" id="ARBA00022692"/>
    </source>
</evidence>
<dbReference type="Proteomes" id="UP000448199">
    <property type="component" value="Unassembled WGS sequence"/>
</dbReference>
<protein>
    <recommendedName>
        <fullName evidence="8">UDP-N-acetylglucosamine--LPS N-acetylglucosamine transferase</fullName>
    </recommendedName>
</protein>
<evidence type="ECO:0000256" key="3">
    <source>
        <dbReference type="ARBA" id="ARBA00022824"/>
    </source>
</evidence>
<comment type="subcellular location">
    <subcellularLocation>
        <location evidence="1">Endoplasmic reticulum membrane</location>
        <topology evidence="1">Single-pass membrane protein</topology>
    </subcellularLocation>
</comment>
<organism evidence="6 7">
    <name type="scientific">Qipengyuania vulgaris</name>
    <dbReference type="NCBI Taxonomy" id="291985"/>
    <lineage>
        <taxon>Bacteria</taxon>
        <taxon>Pseudomonadati</taxon>
        <taxon>Pseudomonadota</taxon>
        <taxon>Alphaproteobacteria</taxon>
        <taxon>Sphingomonadales</taxon>
        <taxon>Erythrobacteraceae</taxon>
        <taxon>Qipengyuania</taxon>
    </lineage>
</organism>
<accession>A0A844XQN3</accession>
<keyword evidence="7" id="KW-1185">Reference proteome</keyword>
<dbReference type="EMBL" id="WTYC01000002">
    <property type="protein sequence ID" value="MXO47493.1"/>
    <property type="molecule type" value="Genomic_DNA"/>
</dbReference>
<keyword evidence="4" id="KW-1133">Transmembrane helix</keyword>
<dbReference type="RefSeq" id="WP_419957061.1">
    <property type="nucleotide sequence ID" value="NZ_WTYC01000002.1"/>
</dbReference>
<sequence>MRIVGIASGGGHLTELLAVCRHFPAFDVVLTEPGAVDRGSSGAFDLMPIVDCHRSPWLFLKNVLWAIRYWMRLRPAIVVSTGAGMAVPFYIISRITGSICIFIESGARINSPSITGRILYRFSNVFVIQSKELQKFYPRSLVASILPEGSFGDDFLSFRD</sequence>
<keyword evidence="5" id="KW-0472">Membrane</keyword>
<reference evidence="6 7" key="1">
    <citation type="submission" date="2019-12" db="EMBL/GenBank/DDBJ databases">
        <title>Genomic-based taxomic classification of the family Erythrobacteraceae.</title>
        <authorList>
            <person name="Xu L."/>
        </authorList>
    </citation>
    <scope>NUCLEOTIDE SEQUENCE [LARGE SCALE GENOMIC DNA]</scope>
    <source>
        <strain evidence="6 7">DSM 17792</strain>
    </source>
</reference>
<dbReference type="PANTHER" id="PTHR12154:SF4">
    <property type="entry name" value="UDP-N-ACETYLGLUCOSAMINE TRANSFERASE SUBUNIT ALG14 HOMOLOG"/>
    <property type="match status" value="1"/>
</dbReference>